<evidence type="ECO:0008006" key="3">
    <source>
        <dbReference type="Google" id="ProtNLM"/>
    </source>
</evidence>
<dbReference type="HOGENOM" id="CLU_3224435_0_0_1"/>
<protein>
    <recommendedName>
        <fullName evidence="3">Tc1-like transposase DDE domain-containing protein</fullName>
    </recommendedName>
</protein>
<dbReference type="AlphaFoldDB" id="A0A059EXI8"/>
<keyword evidence="2" id="KW-1185">Reference proteome</keyword>
<reference evidence="1 2" key="2">
    <citation type="submission" date="2014-03" db="EMBL/GenBank/DDBJ databases">
        <title>The Genome Sequence of Anncaliia algerae insect isolate PRA339.</title>
        <authorList>
            <consortium name="The Broad Institute Genome Sequencing Platform"/>
            <consortium name="The Broad Institute Genome Sequencing Center for Infectious Disease"/>
            <person name="Cuomo C."/>
            <person name="Becnel J."/>
            <person name="Sanscrainte N."/>
            <person name="Walker B."/>
            <person name="Young S.K."/>
            <person name="Zeng Q."/>
            <person name="Gargeya S."/>
            <person name="Fitzgerald M."/>
            <person name="Haas B."/>
            <person name="Abouelleil A."/>
            <person name="Alvarado L."/>
            <person name="Arachchi H.M."/>
            <person name="Berlin A.M."/>
            <person name="Chapman S.B."/>
            <person name="Dewar J."/>
            <person name="Goldberg J."/>
            <person name="Griggs A."/>
            <person name="Gujja S."/>
            <person name="Hansen M."/>
            <person name="Howarth C."/>
            <person name="Imamovic A."/>
            <person name="Larimer J."/>
            <person name="McCowan C."/>
            <person name="Murphy C."/>
            <person name="Neiman D."/>
            <person name="Pearson M."/>
            <person name="Priest M."/>
            <person name="Roberts A."/>
            <person name="Saif S."/>
            <person name="Shea T."/>
            <person name="Sisk P."/>
            <person name="Sykes S."/>
            <person name="Wortman J."/>
            <person name="Nusbaum C."/>
            <person name="Birren B."/>
        </authorList>
    </citation>
    <scope>NUCLEOTIDE SEQUENCE [LARGE SCALE GENOMIC DNA]</scope>
    <source>
        <strain evidence="1 2">PRA339</strain>
    </source>
</reference>
<evidence type="ECO:0000313" key="1">
    <source>
        <dbReference type="EMBL" id="KCZ79620.1"/>
    </source>
</evidence>
<name>A0A059EXI8_9MICR</name>
<proteinExistence type="predicted"/>
<dbReference type="VEuPathDB" id="MicrosporidiaDB:H312_02993"/>
<dbReference type="EMBL" id="KK365247">
    <property type="protein sequence ID" value="KCZ79620.1"/>
    <property type="molecule type" value="Genomic_DNA"/>
</dbReference>
<evidence type="ECO:0000313" key="2">
    <source>
        <dbReference type="Proteomes" id="UP000030655"/>
    </source>
</evidence>
<accession>A0A059EXI8</accession>
<dbReference type="Proteomes" id="UP000030655">
    <property type="component" value="Unassembled WGS sequence"/>
</dbReference>
<organism evidence="1 2">
    <name type="scientific">Anncaliia algerae PRA339</name>
    <dbReference type="NCBI Taxonomy" id="1288291"/>
    <lineage>
        <taxon>Eukaryota</taxon>
        <taxon>Fungi</taxon>
        <taxon>Fungi incertae sedis</taxon>
        <taxon>Microsporidia</taxon>
        <taxon>Tubulinosematoidea</taxon>
        <taxon>Tubulinosematidae</taxon>
        <taxon>Anncaliia</taxon>
    </lineage>
</organism>
<sequence>MSLEVQNKLRQFNINVKFSMFYSPQLNPKEEFFSMFKNKFKAIN</sequence>
<gene>
    <name evidence="1" type="ORF">H312_02993</name>
</gene>
<reference evidence="2" key="1">
    <citation type="submission" date="2013-02" db="EMBL/GenBank/DDBJ databases">
        <authorList>
            <consortium name="The Broad Institute Genome Sequencing Platform"/>
            <person name="Cuomo C."/>
            <person name="Becnel J."/>
            <person name="Sanscrainte N."/>
            <person name="Walker B."/>
            <person name="Young S.K."/>
            <person name="Zeng Q."/>
            <person name="Gargeya S."/>
            <person name="Fitzgerald M."/>
            <person name="Haas B."/>
            <person name="Abouelleil A."/>
            <person name="Alvarado L."/>
            <person name="Arachchi H.M."/>
            <person name="Berlin A.M."/>
            <person name="Chapman S.B."/>
            <person name="Dewar J."/>
            <person name="Goldberg J."/>
            <person name="Griggs A."/>
            <person name="Gujja S."/>
            <person name="Hansen M."/>
            <person name="Howarth C."/>
            <person name="Imamovic A."/>
            <person name="Larimer J."/>
            <person name="McCowan C."/>
            <person name="Murphy C."/>
            <person name="Neiman D."/>
            <person name="Pearson M."/>
            <person name="Priest M."/>
            <person name="Roberts A."/>
            <person name="Saif S."/>
            <person name="Shea T."/>
            <person name="Sisk P."/>
            <person name="Sykes S."/>
            <person name="Wortman J."/>
            <person name="Nusbaum C."/>
            <person name="Birren B."/>
        </authorList>
    </citation>
    <scope>NUCLEOTIDE SEQUENCE [LARGE SCALE GENOMIC DNA]</scope>
    <source>
        <strain evidence="2">PRA339</strain>
    </source>
</reference>